<keyword evidence="15" id="KW-1185">Reference proteome</keyword>
<dbReference type="GO" id="GO:0046654">
    <property type="term" value="P:tetrahydrofolate biosynthetic process"/>
    <property type="evidence" value="ECO:0007669"/>
    <property type="project" value="UniProtKB-UniPathway"/>
</dbReference>
<dbReference type="Gene3D" id="3.30.70.560">
    <property type="entry name" value="7,8-Dihydro-6-hydroxymethylpterin-pyrophosphokinase HPPK"/>
    <property type="match status" value="1"/>
</dbReference>
<dbReference type="GO" id="GO:0003848">
    <property type="term" value="F:2-amino-4-hydroxy-6-hydroxymethyldihydropteridine diphosphokinase activity"/>
    <property type="evidence" value="ECO:0007669"/>
    <property type="project" value="UniProtKB-EC"/>
</dbReference>
<evidence type="ECO:0000259" key="13">
    <source>
        <dbReference type="PROSITE" id="PS00794"/>
    </source>
</evidence>
<comment type="pathway">
    <text evidence="1">Cofactor biosynthesis; tetrahydrofolate biosynthesis; 2-amino-4-hydroxy-6-hydroxymethyl-7,8-dihydropteridine diphosphate from 7,8-dihydroneopterin triphosphate: step 4/4.</text>
</comment>
<gene>
    <name evidence="14" type="primary">folK</name>
    <name evidence="14" type="ORF">FA045_08160</name>
</gene>
<reference evidence="14 15" key="1">
    <citation type="submission" date="2019-04" db="EMBL/GenBank/DDBJ databases">
        <title>Pedobacter sp. AR-2-6 sp. nov., isolated from Arctic soil.</title>
        <authorList>
            <person name="Dahal R.H."/>
            <person name="Kim D.-U."/>
        </authorList>
    </citation>
    <scope>NUCLEOTIDE SEQUENCE [LARGE SCALE GENOMIC DNA]</scope>
    <source>
        <strain evidence="14 15">AR-2-6</strain>
    </source>
</reference>
<evidence type="ECO:0000256" key="11">
    <source>
        <dbReference type="ARBA" id="ARBA00029766"/>
    </source>
</evidence>
<evidence type="ECO:0000256" key="4">
    <source>
        <dbReference type="ARBA" id="ARBA00016218"/>
    </source>
</evidence>
<dbReference type="NCBIfam" id="TIGR01498">
    <property type="entry name" value="folK"/>
    <property type="match status" value="1"/>
</dbReference>
<accession>A0A4U1C9T6</accession>
<dbReference type="PANTHER" id="PTHR43071:SF1">
    <property type="entry name" value="2-AMINO-4-HYDROXY-6-HYDROXYMETHYLDIHYDROPTERIDINE PYROPHOSPHOKINASE"/>
    <property type="match status" value="1"/>
</dbReference>
<dbReference type="RefSeq" id="WP_136876375.1">
    <property type="nucleotide sequence ID" value="NZ_SWBO01000004.1"/>
</dbReference>
<keyword evidence="8" id="KW-0067">ATP-binding</keyword>
<comment type="function">
    <text evidence="10">Catalyzes the transfer of pyrophosphate from adenosine triphosphate (ATP) to 6-hydroxymethyl-7,8-dihydropterin, an enzymatic step in folate biosynthesis pathway.</text>
</comment>
<dbReference type="OrthoDB" id="9808041at2"/>
<evidence type="ECO:0000256" key="5">
    <source>
        <dbReference type="ARBA" id="ARBA00022679"/>
    </source>
</evidence>
<proteinExistence type="inferred from homology"/>
<dbReference type="GO" id="GO:0005524">
    <property type="term" value="F:ATP binding"/>
    <property type="evidence" value="ECO:0007669"/>
    <property type="project" value="UniProtKB-KW"/>
</dbReference>
<dbReference type="GO" id="GO:0016301">
    <property type="term" value="F:kinase activity"/>
    <property type="evidence" value="ECO:0007669"/>
    <property type="project" value="UniProtKB-KW"/>
</dbReference>
<evidence type="ECO:0000256" key="7">
    <source>
        <dbReference type="ARBA" id="ARBA00022777"/>
    </source>
</evidence>
<comment type="similarity">
    <text evidence="2">Belongs to the HPPK family.</text>
</comment>
<evidence type="ECO:0000313" key="14">
    <source>
        <dbReference type="EMBL" id="TKC01209.1"/>
    </source>
</evidence>
<keyword evidence="5 14" id="KW-0808">Transferase</keyword>
<protein>
    <recommendedName>
        <fullName evidence="4">2-amino-4-hydroxy-6-hydroxymethyldihydropteridine pyrophosphokinase</fullName>
        <ecNumber evidence="3">2.7.6.3</ecNumber>
    </recommendedName>
    <alternativeName>
        <fullName evidence="11">6-hydroxymethyl-7,8-dihydropterin pyrophosphokinase</fullName>
    </alternativeName>
    <alternativeName>
        <fullName evidence="12">7,8-dihydro-6-hydroxymethylpterin-pyrophosphokinase</fullName>
    </alternativeName>
</protein>
<feature type="domain" description="7,8-dihydro-6-hydroxymethylpterin-pyrophosphokinase" evidence="13">
    <location>
        <begin position="91"/>
        <end position="102"/>
    </location>
</feature>
<dbReference type="PANTHER" id="PTHR43071">
    <property type="entry name" value="2-AMINO-4-HYDROXY-6-HYDROXYMETHYLDIHYDROPTERIDINE PYROPHOSPHOKINASE"/>
    <property type="match status" value="1"/>
</dbReference>
<organism evidence="14 15">
    <name type="scientific">Pedobacter cryotolerans</name>
    <dbReference type="NCBI Taxonomy" id="2571270"/>
    <lineage>
        <taxon>Bacteria</taxon>
        <taxon>Pseudomonadati</taxon>
        <taxon>Bacteroidota</taxon>
        <taxon>Sphingobacteriia</taxon>
        <taxon>Sphingobacteriales</taxon>
        <taxon>Sphingobacteriaceae</taxon>
        <taxon>Pedobacter</taxon>
    </lineage>
</organism>
<dbReference type="PROSITE" id="PS00794">
    <property type="entry name" value="HPPK"/>
    <property type="match status" value="1"/>
</dbReference>
<evidence type="ECO:0000256" key="3">
    <source>
        <dbReference type="ARBA" id="ARBA00013253"/>
    </source>
</evidence>
<evidence type="ECO:0000256" key="12">
    <source>
        <dbReference type="ARBA" id="ARBA00033413"/>
    </source>
</evidence>
<evidence type="ECO:0000256" key="9">
    <source>
        <dbReference type="ARBA" id="ARBA00022909"/>
    </source>
</evidence>
<dbReference type="SUPFAM" id="SSF55083">
    <property type="entry name" value="6-hydroxymethyl-7,8-dihydropterin pyrophosphokinase, HPPK"/>
    <property type="match status" value="1"/>
</dbReference>
<evidence type="ECO:0000256" key="10">
    <source>
        <dbReference type="ARBA" id="ARBA00029409"/>
    </source>
</evidence>
<dbReference type="AlphaFoldDB" id="A0A4U1C9T6"/>
<dbReference type="Proteomes" id="UP000310477">
    <property type="component" value="Unassembled WGS sequence"/>
</dbReference>
<name>A0A4U1C9T6_9SPHI</name>
<dbReference type="InterPro" id="IPR000550">
    <property type="entry name" value="Hppk"/>
</dbReference>
<evidence type="ECO:0000256" key="6">
    <source>
        <dbReference type="ARBA" id="ARBA00022741"/>
    </source>
</evidence>
<dbReference type="EMBL" id="SWBO01000004">
    <property type="protein sequence ID" value="TKC01209.1"/>
    <property type="molecule type" value="Genomic_DNA"/>
</dbReference>
<dbReference type="InterPro" id="IPR035907">
    <property type="entry name" value="Hppk_sf"/>
</dbReference>
<evidence type="ECO:0000256" key="1">
    <source>
        <dbReference type="ARBA" id="ARBA00005051"/>
    </source>
</evidence>
<dbReference type="GO" id="GO:0046656">
    <property type="term" value="P:folic acid biosynthetic process"/>
    <property type="evidence" value="ECO:0007669"/>
    <property type="project" value="UniProtKB-KW"/>
</dbReference>
<keyword evidence="6" id="KW-0547">Nucleotide-binding</keyword>
<dbReference type="UniPathway" id="UPA00077">
    <property type="reaction ID" value="UER00155"/>
</dbReference>
<keyword evidence="7 14" id="KW-0418">Kinase</keyword>
<evidence type="ECO:0000256" key="2">
    <source>
        <dbReference type="ARBA" id="ARBA00005810"/>
    </source>
</evidence>
<evidence type="ECO:0000256" key="8">
    <source>
        <dbReference type="ARBA" id="ARBA00022840"/>
    </source>
</evidence>
<dbReference type="EC" id="2.7.6.3" evidence="3"/>
<dbReference type="CDD" id="cd00483">
    <property type="entry name" value="HPPK"/>
    <property type="match status" value="1"/>
</dbReference>
<comment type="caution">
    <text evidence="14">The sequence shown here is derived from an EMBL/GenBank/DDBJ whole genome shotgun (WGS) entry which is preliminary data.</text>
</comment>
<dbReference type="Pfam" id="PF01288">
    <property type="entry name" value="HPPK"/>
    <property type="match status" value="1"/>
</dbReference>
<sequence>MDLDLKVAYLLLGSNLGERERYLEDALKSINQKVGRVFAISAIYETAAWGKIDQPSFLNLAIGIETHLTAFELLDNVLDIEASLGRIRHEKWGARLIDIDIIFYGDEIVNEGDKLIIPHPEMHRRKFVLEPLNEIAAEFKHPVLKKSVSEILTTLTDSLTVEKR</sequence>
<keyword evidence="9" id="KW-0289">Folate biosynthesis</keyword>
<evidence type="ECO:0000313" key="15">
    <source>
        <dbReference type="Proteomes" id="UP000310477"/>
    </source>
</evidence>